<protein>
    <submittedName>
        <fullName evidence="2">Uncharacterized protein</fullName>
    </submittedName>
</protein>
<dbReference type="Gene3D" id="2.60.120.200">
    <property type="match status" value="1"/>
</dbReference>
<dbReference type="GO" id="GO:0005975">
    <property type="term" value="P:carbohydrate metabolic process"/>
    <property type="evidence" value="ECO:0007669"/>
    <property type="project" value="UniProtKB-ARBA"/>
</dbReference>
<name>A0A226I7S6_9FLAO</name>
<accession>A0A226I7S6</accession>
<dbReference type="GO" id="GO:0004553">
    <property type="term" value="F:hydrolase activity, hydrolyzing O-glycosyl compounds"/>
    <property type="evidence" value="ECO:0007669"/>
    <property type="project" value="UniProtKB-ARBA"/>
</dbReference>
<comment type="caution">
    <text evidence="2">The sequence shown here is derived from an EMBL/GenBank/DDBJ whole genome shotgun (WGS) entry which is preliminary data.</text>
</comment>
<feature type="chain" id="PRO_5013347908" evidence="1">
    <location>
        <begin position="34"/>
        <end position="520"/>
    </location>
</feature>
<dbReference type="AlphaFoldDB" id="A0A226I7S6"/>
<keyword evidence="1" id="KW-0732">Signal</keyword>
<evidence type="ECO:0000256" key="1">
    <source>
        <dbReference type="SAM" id="SignalP"/>
    </source>
</evidence>
<dbReference type="SUPFAM" id="SSF49899">
    <property type="entry name" value="Concanavalin A-like lectins/glucanases"/>
    <property type="match status" value="1"/>
</dbReference>
<organism evidence="2 3">
    <name type="scientific">Flavobacterium oncorhynchi</name>
    <dbReference type="NCBI Taxonomy" id="728056"/>
    <lineage>
        <taxon>Bacteria</taxon>
        <taxon>Pseudomonadati</taxon>
        <taxon>Bacteroidota</taxon>
        <taxon>Flavobacteriia</taxon>
        <taxon>Flavobacteriales</taxon>
        <taxon>Flavobacteriaceae</taxon>
        <taxon>Flavobacterium</taxon>
    </lineage>
</organism>
<reference evidence="2 3" key="1">
    <citation type="submission" date="2016-11" db="EMBL/GenBank/DDBJ databases">
        <title>Whole genomes of Flavobacteriaceae.</title>
        <authorList>
            <person name="Stine C."/>
            <person name="Li C."/>
            <person name="Tadesse D."/>
        </authorList>
    </citation>
    <scope>NUCLEOTIDE SEQUENCE [LARGE SCALE GENOMIC DNA]</scope>
    <source>
        <strain evidence="2 3">CCUG 59446</strain>
    </source>
</reference>
<proteinExistence type="predicted"/>
<sequence length="520" mass="55237">MFLKRTIMKNTFLKGYNKLVVFLLLATVQTVSAQVYGDFPYTQSFNSATKPAEIILPTGATANAAVFTTTGLELTPATNSKFGAIIIDNKKFNSAVGIKISFEYAIYGGTGADGISVFLFDAAVTPTIGTNGRGMGYSYLRANDSYSGNRREGLSGAYLGIALDSYGNFKGDPFQGDARLNGVSAPSGGWANSGSSHVTLRGARGGALDNKGRGAGYTGYPVLTTQSTLTPTGTSNGGAELNVLGAYSYNNGNPDNFNIRSGAYTTDPNNANYRKAFIELVPNASGGYNITVKIQHQNTVRTIIDNYWYKQSILYTENSNPENSDYNTSLNEGAATTHTLNTAIPNSFKIGFGASTGGLNDIHKIWGLEVVLPYAAEAVADNATICKNNPVTINPYANDVAYSGPTHGIPIASSSNIDYSQFRFLNADGTTAANPFSITTTEGTFTYNSASGLVTFNPVKGFTGKAEVSYNIKGKTYPAGTFQPYGDEGFRSKKAVISVTVSKCQVITNPMLPSKSNAKY</sequence>
<feature type="signal peptide" evidence="1">
    <location>
        <begin position="1"/>
        <end position="33"/>
    </location>
</feature>
<evidence type="ECO:0000313" key="3">
    <source>
        <dbReference type="Proteomes" id="UP000198336"/>
    </source>
</evidence>
<evidence type="ECO:0000313" key="2">
    <source>
        <dbReference type="EMBL" id="OXB01702.1"/>
    </source>
</evidence>
<dbReference type="Proteomes" id="UP000198336">
    <property type="component" value="Unassembled WGS sequence"/>
</dbReference>
<dbReference type="InterPro" id="IPR013320">
    <property type="entry name" value="ConA-like_dom_sf"/>
</dbReference>
<gene>
    <name evidence="2" type="ORF">B0A75_04485</name>
</gene>
<dbReference type="EMBL" id="MUHA01000006">
    <property type="protein sequence ID" value="OXB01702.1"/>
    <property type="molecule type" value="Genomic_DNA"/>
</dbReference>
<keyword evidence="3" id="KW-1185">Reference proteome</keyword>